<dbReference type="EMBL" id="FPCH01000003">
    <property type="protein sequence ID" value="SFV37025.1"/>
    <property type="molecule type" value="Genomic_DNA"/>
</dbReference>
<evidence type="ECO:0000256" key="1">
    <source>
        <dbReference type="SAM" id="Phobius"/>
    </source>
</evidence>
<keyword evidence="1" id="KW-1133">Transmembrane helix</keyword>
<protein>
    <submittedName>
        <fullName evidence="2">Uncharacterized protein</fullName>
    </submittedName>
</protein>
<proteinExistence type="predicted"/>
<keyword evidence="1" id="KW-0472">Membrane</keyword>
<reference evidence="3" key="1">
    <citation type="submission" date="2016-10" db="EMBL/GenBank/DDBJ databases">
        <authorList>
            <person name="Varghese N."/>
            <person name="Submissions S."/>
        </authorList>
    </citation>
    <scope>NUCLEOTIDE SEQUENCE [LARGE SCALE GENOMIC DNA]</scope>
    <source>
        <strain evidence="3">DSM 1565</strain>
    </source>
</reference>
<keyword evidence="3" id="KW-1185">Reference proteome</keyword>
<evidence type="ECO:0000313" key="3">
    <source>
        <dbReference type="Proteomes" id="UP000199423"/>
    </source>
</evidence>
<keyword evidence="1" id="KW-0812">Transmembrane</keyword>
<accession>A0A1I7NQX8</accession>
<evidence type="ECO:0000313" key="2">
    <source>
        <dbReference type="EMBL" id="SFV37025.1"/>
    </source>
</evidence>
<dbReference type="RefSeq" id="WP_177228176.1">
    <property type="nucleotide sequence ID" value="NZ_FPCH01000003.1"/>
</dbReference>
<organism evidence="2 3">
    <name type="scientific">Hyphomicrobium facile</name>
    <dbReference type="NCBI Taxonomy" id="51670"/>
    <lineage>
        <taxon>Bacteria</taxon>
        <taxon>Pseudomonadati</taxon>
        <taxon>Pseudomonadota</taxon>
        <taxon>Alphaproteobacteria</taxon>
        <taxon>Hyphomicrobiales</taxon>
        <taxon>Hyphomicrobiaceae</taxon>
        <taxon>Hyphomicrobium</taxon>
    </lineage>
</organism>
<gene>
    <name evidence="2" type="ORF">SAMN04488557_2955</name>
</gene>
<dbReference type="AlphaFoldDB" id="A0A1I7NQX8"/>
<feature type="transmembrane region" description="Helical" evidence="1">
    <location>
        <begin position="31"/>
        <end position="51"/>
    </location>
</feature>
<dbReference type="Proteomes" id="UP000199423">
    <property type="component" value="Unassembled WGS sequence"/>
</dbReference>
<name>A0A1I7NQX8_9HYPH</name>
<sequence>MNDINLTTEPSRPEISEREAQLIEKLGARLLLIWILGFVASIELLMIVHILRH</sequence>